<reference evidence="2" key="2">
    <citation type="journal article" date="2023" name="BMC Genomics">
        <title>Pest status, molecular evolution, and epigenetic factors derived from the genome assembly of Frankliniella fusca, a thysanopteran phytovirus vector.</title>
        <authorList>
            <person name="Catto M.A."/>
            <person name="Labadie P.E."/>
            <person name="Jacobson A.L."/>
            <person name="Kennedy G.G."/>
            <person name="Srinivasan R."/>
            <person name="Hunt B.G."/>
        </authorList>
    </citation>
    <scope>NUCLEOTIDE SEQUENCE</scope>
    <source>
        <strain evidence="2">PL_HMW_Pooled</strain>
    </source>
</reference>
<dbReference type="GO" id="GO:0004364">
    <property type="term" value="F:glutathione transferase activity"/>
    <property type="evidence" value="ECO:0007669"/>
    <property type="project" value="TreeGrafter"/>
</dbReference>
<comment type="caution">
    <text evidence="2">The sequence shown here is derived from an EMBL/GenBank/DDBJ whole genome shotgun (WGS) entry which is preliminary data.</text>
</comment>
<dbReference type="Gene3D" id="3.40.30.10">
    <property type="entry name" value="Glutaredoxin"/>
    <property type="match status" value="1"/>
</dbReference>
<dbReference type="AlphaFoldDB" id="A0AAE1HWW8"/>
<dbReference type="SFLD" id="SFLDS00019">
    <property type="entry name" value="Glutathione_Transferase_(cytos"/>
    <property type="match status" value="1"/>
</dbReference>
<evidence type="ECO:0000313" key="2">
    <source>
        <dbReference type="EMBL" id="KAK3928096.1"/>
    </source>
</evidence>
<feature type="non-terminal residue" evidence="2">
    <location>
        <position position="1"/>
    </location>
</feature>
<feature type="domain" description="GST N-terminal" evidence="1">
    <location>
        <begin position="7"/>
        <end position="88"/>
    </location>
</feature>
<accession>A0AAE1HWW8</accession>
<dbReference type="Proteomes" id="UP001219518">
    <property type="component" value="Unassembled WGS sequence"/>
</dbReference>
<dbReference type="EMBL" id="JAHWGI010001316">
    <property type="protein sequence ID" value="KAK3928096.1"/>
    <property type="molecule type" value="Genomic_DNA"/>
</dbReference>
<dbReference type="PROSITE" id="PS50404">
    <property type="entry name" value="GST_NTER"/>
    <property type="match status" value="1"/>
</dbReference>
<protein>
    <submittedName>
        <fullName evidence="2">Glutathione S-transferase 1, isoform D</fullName>
    </submittedName>
</protein>
<evidence type="ECO:0000313" key="3">
    <source>
        <dbReference type="Proteomes" id="UP001219518"/>
    </source>
</evidence>
<dbReference type="Pfam" id="PF13417">
    <property type="entry name" value="GST_N_3"/>
    <property type="match status" value="1"/>
</dbReference>
<dbReference type="InterPro" id="IPR040079">
    <property type="entry name" value="Glutathione_S-Trfase"/>
</dbReference>
<name>A0AAE1HWW8_9NEOP</name>
<dbReference type="SFLD" id="SFLDG00358">
    <property type="entry name" value="Main_(cytGST)"/>
    <property type="match status" value="1"/>
</dbReference>
<organism evidence="2 3">
    <name type="scientific">Frankliniella fusca</name>
    <dbReference type="NCBI Taxonomy" id="407009"/>
    <lineage>
        <taxon>Eukaryota</taxon>
        <taxon>Metazoa</taxon>
        <taxon>Ecdysozoa</taxon>
        <taxon>Arthropoda</taxon>
        <taxon>Hexapoda</taxon>
        <taxon>Insecta</taxon>
        <taxon>Pterygota</taxon>
        <taxon>Neoptera</taxon>
        <taxon>Paraneoptera</taxon>
        <taxon>Thysanoptera</taxon>
        <taxon>Terebrantia</taxon>
        <taxon>Thripoidea</taxon>
        <taxon>Thripidae</taxon>
        <taxon>Frankliniella</taxon>
    </lineage>
</organism>
<gene>
    <name evidence="2" type="ORF">KUF71_016445</name>
</gene>
<keyword evidence="3" id="KW-1185">Reference proteome</keyword>
<sequence length="228" mass="25447">TSSTMEKVVELYGFAVSPPTRATMMTCEALGIQYKLNVLNVLVNQHKQPEYLKLNPIASIPTLVDDDYVLFDSHAMSSYLCNAYGKEDKWYPKEPRLRGIVDQRLHFDNGVLGPSFKSVGVPILFGQLPDPSLVLKLKDALLDLDKLLGDGQYIALDWPTIADCHCSVPAMSAELVLPQFLTPRITAWLRRCEKALPGWNKVHDPAVEQMKALFSSVDLSKLMPSSNQ</sequence>
<dbReference type="GO" id="GO:0006749">
    <property type="term" value="P:glutathione metabolic process"/>
    <property type="evidence" value="ECO:0007669"/>
    <property type="project" value="TreeGrafter"/>
</dbReference>
<evidence type="ECO:0000259" key="1">
    <source>
        <dbReference type="PROSITE" id="PS50404"/>
    </source>
</evidence>
<dbReference type="InterPro" id="IPR036249">
    <property type="entry name" value="Thioredoxin-like_sf"/>
</dbReference>
<dbReference type="InterPro" id="IPR004045">
    <property type="entry name" value="Glutathione_S-Trfase_N"/>
</dbReference>
<dbReference type="SUPFAM" id="SSF52833">
    <property type="entry name" value="Thioredoxin-like"/>
    <property type="match status" value="1"/>
</dbReference>
<dbReference type="PANTHER" id="PTHR43969:SF9">
    <property type="entry name" value="GLUTATHIONE S TRANSFERASE D10, ISOFORM A-RELATED"/>
    <property type="match status" value="1"/>
</dbReference>
<reference evidence="2" key="1">
    <citation type="submission" date="2021-07" db="EMBL/GenBank/DDBJ databases">
        <authorList>
            <person name="Catto M.A."/>
            <person name="Jacobson A."/>
            <person name="Kennedy G."/>
            <person name="Labadie P."/>
            <person name="Hunt B.G."/>
            <person name="Srinivasan R."/>
        </authorList>
    </citation>
    <scope>NUCLEOTIDE SEQUENCE</scope>
    <source>
        <strain evidence="2">PL_HMW_Pooled</strain>
        <tissue evidence="2">Head</tissue>
    </source>
</reference>
<dbReference type="SUPFAM" id="SSF47616">
    <property type="entry name" value="GST C-terminal domain-like"/>
    <property type="match status" value="1"/>
</dbReference>
<proteinExistence type="predicted"/>
<dbReference type="Gene3D" id="1.20.1050.10">
    <property type="match status" value="1"/>
</dbReference>
<dbReference type="InterPro" id="IPR036282">
    <property type="entry name" value="Glutathione-S-Trfase_C_sf"/>
</dbReference>
<dbReference type="PANTHER" id="PTHR43969">
    <property type="entry name" value="GLUTATHIONE S TRANSFERASE D10, ISOFORM A-RELATED"/>
    <property type="match status" value="1"/>
</dbReference>